<dbReference type="GO" id="GO:0031505">
    <property type="term" value="P:fungal-type cell wall organization"/>
    <property type="evidence" value="ECO:0007669"/>
    <property type="project" value="TreeGrafter"/>
</dbReference>
<evidence type="ECO:0000313" key="2">
    <source>
        <dbReference type="EMBL" id="KAF1999425.1"/>
    </source>
</evidence>
<dbReference type="InterPro" id="IPR009571">
    <property type="entry name" value="SUR7/Rim9-like_fungi"/>
</dbReference>
<evidence type="ECO:0000256" key="1">
    <source>
        <dbReference type="SAM" id="Phobius"/>
    </source>
</evidence>
<dbReference type="InterPro" id="IPR052413">
    <property type="entry name" value="SUR7_domain"/>
</dbReference>
<dbReference type="Pfam" id="PF06687">
    <property type="entry name" value="SUR7"/>
    <property type="match status" value="1"/>
</dbReference>
<proteinExistence type="predicted"/>
<dbReference type="GO" id="GO:0051285">
    <property type="term" value="C:cell cortex of cell tip"/>
    <property type="evidence" value="ECO:0007669"/>
    <property type="project" value="TreeGrafter"/>
</dbReference>
<dbReference type="EMBL" id="ML977595">
    <property type="protein sequence ID" value="KAF1999425.1"/>
    <property type="molecule type" value="Genomic_DNA"/>
</dbReference>
<feature type="transmembrane region" description="Helical" evidence="1">
    <location>
        <begin position="214"/>
        <end position="235"/>
    </location>
</feature>
<dbReference type="PANTHER" id="PTHR28019:SF7">
    <property type="entry name" value="SUR7 PROTEIN"/>
    <property type="match status" value="1"/>
</dbReference>
<organism evidence="2 3">
    <name type="scientific">Amniculicola lignicola CBS 123094</name>
    <dbReference type="NCBI Taxonomy" id="1392246"/>
    <lineage>
        <taxon>Eukaryota</taxon>
        <taxon>Fungi</taxon>
        <taxon>Dikarya</taxon>
        <taxon>Ascomycota</taxon>
        <taxon>Pezizomycotina</taxon>
        <taxon>Dothideomycetes</taxon>
        <taxon>Pleosporomycetidae</taxon>
        <taxon>Pleosporales</taxon>
        <taxon>Amniculicolaceae</taxon>
        <taxon>Amniculicola</taxon>
    </lineage>
</organism>
<sequence length="298" mass="32474">MRPTALIPALICAAALILSFLCLFAGHKKNFLENYHMLTLNTSRIGYNLVDSDDATNTSNPVTNLWNEFTNNIGDEVNEFAGDLAERLGVEDFYSAHLLDYCYGSYVPGVMPNATVKSSQIHKSVKSCSNQTAMGAFDPTTIIQQALNDSGLDITLQDLNWPEDIQTGINALKIIQKTAFVLYCIAIGLIFLSLIAALPALFAQGRLAACLNVMVAALAFLAIGLASALVTAVIVKGSNVINKYGDEIGVEAHKGGKFLAITWSATVLMFIVMGMWMFETCIGHRRRERRSTYVPKHG</sequence>
<dbReference type="Proteomes" id="UP000799779">
    <property type="component" value="Unassembled WGS sequence"/>
</dbReference>
<feature type="transmembrane region" description="Helical" evidence="1">
    <location>
        <begin position="256"/>
        <end position="278"/>
    </location>
</feature>
<keyword evidence="1" id="KW-0472">Membrane</keyword>
<reference evidence="2" key="1">
    <citation type="journal article" date="2020" name="Stud. Mycol.">
        <title>101 Dothideomycetes genomes: a test case for predicting lifestyles and emergence of pathogens.</title>
        <authorList>
            <person name="Haridas S."/>
            <person name="Albert R."/>
            <person name="Binder M."/>
            <person name="Bloem J."/>
            <person name="Labutti K."/>
            <person name="Salamov A."/>
            <person name="Andreopoulos B."/>
            <person name="Baker S."/>
            <person name="Barry K."/>
            <person name="Bills G."/>
            <person name="Bluhm B."/>
            <person name="Cannon C."/>
            <person name="Castanera R."/>
            <person name="Culley D."/>
            <person name="Daum C."/>
            <person name="Ezra D."/>
            <person name="Gonzalez J."/>
            <person name="Henrissat B."/>
            <person name="Kuo A."/>
            <person name="Liang C."/>
            <person name="Lipzen A."/>
            <person name="Lutzoni F."/>
            <person name="Magnuson J."/>
            <person name="Mondo S."/>
            <person name="Nolan M."/>
            <person name="Ohm R."/>
            <person name="Pangilinan J."/>
            <person name="Park H.-J."/>
            <person name="Ramirez L."/>
            <person name="Alfaro M."/>
            <person name="Sun H."/>
            <person name="Tritt A."/>
            <person name="Yoshinaga Y."/>
            <person name="Zwiers L.-H."/>
            <person name="Turgeon B."/>
            <person name="Goodwin S."/>
            <person name="Spatafora J."/>
            <person name="Crous P."/>
            <person name="Grigoriev I."/>
        </authorList>
    </citation>
    <scope>NUCLEOTIDE SEQUENCE</scope>
    <source>
        <strain evidence="2">CBS 123094</strain>
    </source>
</reference>
<feature type="transmembrane region" description="Helical" evidence="1">
    <location>
        <begin position="180"/>
        <end position="202"/>
    </location>
</feature>
<evidence type="ECO:0000313" key="3">
    <source>
        <dbReference type="Proteomes" id="UP000799779"/>
    </source>
</evidence>
<gene>
    <name evidence="2" type="ORF">P154DRAFT_225641</name>
</gene>
<keyword evidence="3" id="KW-1185">Reference proteome</keyword>
<dbReference type="PANTHER" id="PTHR28019">
    <property type="entry name" value="CELL MEMBRANE PROTEIN YLR413W-RELATED"/>
    <property type="match status" value="1"/>
</dbReference>
<keyword evidence="1" id="KW-1133">Transmembrane helix</keyword>
<dbReference type="AlphaFoldDB" id="A0A6A5WJZ0"/>
<protein>
    <submittedName>
        <fullName evidence="2">Integral membrane protein-like protein</fullName>
    </submittedName>
</protein>
<name>A0A6A5WJZ0_9PLEO</name>
<dbReference type="OrthoDB" id="4159154at2759"/>
<accession>A0A6A5WJZ0</accession>
<dbReference type="GO" id="GO:0005886">
    <property type="term" value="C:plasma membrane"/>
    <property type="evidence" value="ECO:0007669"/>
    <property type="project" value="InterPro"/>
</dbReference>
<feature type="transmembrane region" description="Helical" evidence="1">
    <location>
        <begin position="6"/>
        <end position="26"/>
    </location>
</feature>
<keyword evidence="1" id="KW-0812">Transmembrane</keyword>